<accession>A0A401FUI1</accession>
<proteinExistence type="inferred from homology"/>
<comment type="caution">
    <text evidence="2">The sequence shown here is derived from an EMBL/GenBank/DDBJ whole genome shotgun (WGS) entry which is preliminary data.</text>
</comment>
<reference evidence="3" key="2">
    <citation type="submission" date="2019-01" db="EMBL/GenBank/DDBJ databases">
        <title>Genome sequence of Desulfonema ishimotonii strain Tokyo 01.</title>
        <authorList>
            <person name="Fukui M."/>
        </authorList>
    </citation>
    <scope>NUCLEOTIDE SEQUENCE [LARGE SCALE GENOMIC DNA]</scope>
    <source>
        <strain evidence="3">Tokyo 01</strain>
    </source>
</reference>
<dbReference type="Pfam" id="PF03091">
    <property type="entry name" value="CutA1"/>
    <property type="match status" value="1"/>
</dbReference>
<evidence type="ECO:0000313" key="3">
    <source>
        <dbReference type="Proteomes" id="UP000288096"/>
    </source>
</evidence>
<dbReference type="OrthoDB" id="37622at2"/>
<dbReference type="SUPFAM" id="SSF54913">
    <property type="entry name" value="GlnB-like"/>
    <property type="match status" value="1"/>
</dbReference>
<dbReference type="InterPro" id="IPR004323">
    <property type="entry name" value="Ion_tolerance_CutA"/>
</dbReference>
<keyword evidence="3" id="KW-1185">Reference proteome</keyword>
<dbReference type="PANTHER" id="PTHR23419:SF8">
    <property type="entry name" value="FI09726P"/>
    <property type="match status" value="1"/>
</dbReference>
<dbReference type="Proteomes" id="UP000288096">
    <property type="component" value="Unassembled WGS sequence"/>
</dbReference>
<dbReference type="InterPro" id="IPR011322">
    <property type="entry name" value="N-reg_PII-like_a/b"/>
</dbReference>
<comment type="similarity">
    <text evidence="1">Belongs to the CutA family.</text>
</comment>
<reference evidence="3" key="1">
    <citation type="submission" date="2017-11" db="EMBL/GenBank/DDBJ databases">
        <authorList>
            <person name="Watanabe M."/>
            <person name="Kojima H."/>
        </authorList>
    </citation>
    <scope>NUCLEOTIDE SEQUENCE [LARGE SCALE GENOMIC DNA]</scope>
    <source>
        <strain evidence="3">Tokyo 01</strain>
    </source>
</reference>
<dbReference type="RefSeq" id="WP_124328016.1">
    <property type="nucleotide sequence ID" value="NZ_BEXT01000001.1"/>
</dbReference>
<gene>
    <name evidence="2" type="ORF">DENIS_1578</name>
</gene>
<organism evidence="2 3">
    <name type="scientific">Desulfonema ishimotonii</name>
    <dbReference type="NCBI Taxonomy" id="45657"/>
    <lineage>
        <taxon>Bacteria</taxon>
        <taxon>Pseudomonadati</taxon>
        <taxon>Thermodesulfobacteriota</taxon>
        <taxon>Desulfobacteria</taxon>
        <taxon>Desulfobacterales</taxon>
        <taxon>Desulfococcaceae</taxon>
        <taxon>Desulfonema</taxon>
    </lineage>
</organism>
<evidence type="ECO:0000313" key="2">
    <source>
        <dbReference type="EMBL" id="GBC60621.1"/>
    </source>
</evidence>
<dbReference type="AlphaFoldDB" id="A0A401FUI1"/>
<evidence type="ECO:0000256" key="1">
    <source>
        <dbReference type="ARBA" id="ARBA00010169"/>
    </source>
</evidence>
<sequence length="106" mass="12125">MNPSEYCMIMSTCPKHADADRLAGLLLEARLAACVQVMPITSYYEWESEQHKAPELLMLIKARSEQYDAIEALIVKNHPYEVPEIIRLPIQGGLSDYLAWIDEMSR</sequence>
<dbReference type="PANTHER" id="PTHR23419">
    <property type="entry name" value="DIVALENT CATION TOLERANCE CUTA-RELATED"/>
    <property type="match status" value="1"/>
</dbReference>
<protein>
    <submittedName>
        <fullName evidence="2">Divalent-cation tolerance protein CutA</fullName>
    </submittedName>
</protein>
<dbReference type="GO" id="GO:0005507">
    <property type="term" value="F:copper ion binding"/>
    <property type="evidence" value="ECO:0007669"/>
    <property type="project" value="TreeGrafter"/>
</dbReference>
<name>A0A401FUI1_9BACT</name>
<dbReference type="InterPro" id="IPR015867">
    <property type="entry name" value="N-reg_PII/ATP_PRibTrfase_C"/>
</dbReference>
<dbReference type="EMBL" id="BEXT01000001">
    <property type="protein sequence ID" value="GBC60621.1"/>
    <property type="molecule type" value="Genomic_DNA"/>
</dbReference>
<dbReference type="GO" id="GO:0010038">
    <property type="term" value="P:response to metal ion"/>
    <property type="evidence" value="ECO:0007669"/>
    <property type="project" value="InterPro"/>
</dbReference>
<dbReference type="Gene3D" id="3.30.70.120">
    <property type="match status" value="1"/>
</dbReference>